<evidence type="ECO:0000256" key="8">
    <source>
        <dbReference type="ARBA" id="ARBA00023224"/>
    </source>
</evidence>
<dbReference type="PRINTS" id="PR00237">
    <property type="entry name" value="GPCRRHODOPSN"/>
</dbReference>
<dbReference type="GO" id="GO:0004930">
    <property type="term" value="F:G protein-coupled receptor activity"/>
    <property type="evidence" value="ECO:0007669"/>
    <property type="project" value="UniProtKB-KW"/>
</dbReference>
<evidence type="ECO:0000313" key="14">
    <source>
        <dbReference type="EMBL" id="CAI5782386.1"/>
    </source>
</evidence>
<evidence type="ECO:0000313" key="15">
    <source>
        <dbReference type="Proteomes" id="UP001178461"/>
    </source>
</evidence>
<name>A0AA35KRQ9_9SAUR</name>
<evidence type="ECO:0000256" key="7">
    <source>
        <dbReference type="ARBA" id="ARBA00023170"/>
    </source>
</evidence>
<comment type="subcellular location">
    <subcellularLocation>
        <location evidence="1">Cell membrane</location>
        <topology evidence="1">Multi-pass membrane protein</topology>
    </subcellularLocation>
</comment>
<evidence type="ECO:0000256" key="2">
    <source>
        <dbReference type="ARBA" id="ARBA00022475"/>
    </source>
</evidence>
<keyword evidence="3 9" id="KW-0812">Transmembrane</keyword>
<evidence type="ECO:0000256" key="4">
    <source>
        <dbReference type="ARBA" id="ARBA00022989"/>
    </source>
</evidence>
<dbReference type="Gene3D" id="1.20.1070.10">
    <property type="entry name" value="Rhodopsin 7-helix transmembrane proteins"/>
    <property type="match status" value="1"/>
</dbReference>
<keyword evidence="8 9" id="KW-0807">Transducer</keyword>
<evidence type="ECO:0000256" key="10">
    <source>
        <dbReference type="SAM" id="MobiDB-lite"/>
    </source>
</evidence>
<evidence type="ECO:0000256" key="12">
    <source>
        <dbReference type="SAM" id="SignalP"/>
    </source>
</evidence>
<evidence type="ECO:0000256" key="5">
    <source>
        <dbReference type="ARBA" id="ARBA00023040"/>
    </source>
</evidence>
<feature type="transmembrane region" description="Helical" evidence="11">
    <location>
        <begin position="155"/>
        <end position="176"/>
    </location>
</feature>
<feature type="transmembrane region" description="Helical" evidence="11">
    <location>
        <begin position="383"/>
        <end position="402"/>
    </location>
</feature>
<reference evidence="14" key="1">
    <citation type="submission" date="2022-12" db="EMBL/GenBank/DDBJ databases">
        <authorList>
            <person name="Alioto T."/>
            <person name="Alioto T."/>
            <person name="Gomez Garrido J."/>
        </authorList>
    </citation>
    <scope>NUCLEOTIDE SEQUENCE</scope>
</reference>
<feature type="domain" description="G-protein coupled receptors family 1 profile" evidence="13">
    <location>
        <begin position="134"/>
        <end position="399"/>
    </location>
</feature>
<keyword evidence="4 11" id="KW-1133">Transmembrane helix</keyword>
<evidence type="ECO:0000259" key="13">
    <source>
        <dbReference type="PROSITE" id="PS50262"/>
    </source>
</evidence>
<sequence>MMIPCYILLLLLKLAGTWAAQEGECNEAWIPVTKGPEQLESRKGNLLAVQERKDARRDGHALGKQIPNLKWKEETQTLEPRPPEDLVGEDHQIKEGPSWQQGPCPSNGGPQQWCGSWMVKSSLICVLGLLALVGNGTIITVIASSVSGWSHSTRLVLLSLAAADTALAVLVVPLNLYRSLVVGPMAEEGEASSCRAVAFINCCIFGASLYSLAGVSLERYVAIFYPLHYRRLLSHRRVVLLITAAWLLPALLLVPLAVPGPRALLQVRFSASALLCEPDYGSNTTYSLFIAGTIFCPAAGTITFANLCLWRAARSQCQRGKGGRALPAKEAGLKMRCVLPLDAAARILLPVVIAFYVCWVPCIVTMLYNAITHKRVHGWVEMVALWLPIGSGFLNCFVYFWTNRSFRHKFQKIGHKLCWPCYKATEDQRWQRQQQQQQELPTVSAAVSSITSP</sequence>
<feature type="transmembrane region" description="Helical" evidence="11">
    <location>
        <begin position="343"/>
        <end position="371"/>
    </location>
</feature>
<dbReference type="SUPFAM" id="SSF81321">
    <property type="entry name" value="Family A G protein-coupled receptor-like"/>
    <property type="match status" value="1"/>
</dbReference>
<keyword evidence="5 9" id="KW-0297">G-protein coupled receptor</keyword>
<organism evidence="14 15">
    <name type="scientific">Podarcis lilfordi</name>
    <name type="common">Lilford's wall lizard</name>
    <dbReference type="NCBI Taxonomy" id="74358"/>
    <lineage>
        <taxon>Eukaryota</taxon>
        <taxon>Metazoa</taxon>
        <taxon>Chordata</taxon>
        <taxon>Craniata</taxon>
        <taxon>Vertebrata</taxon>
        <taxon>Euteleostomi</taxon>
        <taxon>Lepidosauria</taxon>
        <taxon>Squamata</taxon>
        <taxon>Bifurcata</taxon>
        <taxon>Unidentata</taxon>
        <taxon>Episquamata</taxon>
        <taxon>Laterata</taxon>
        <taxon>Lacertibaenia</taxon>
        <taxon>Lacertidae</taxon>
        <taxon>Podarcis</taxon>
    </lineage>
</organism>
<proteinExistence type="inferred from homology"/>
<dbReference type="PANTHER" id="PTHR24249:SF387">
    <property type="entry name" value="HISTAMINE H2 RECEPTOR"/>
    <property type="match status" value="1"/>
</dbReference>
<dbReference type="Proteomes" id="UP001178461">
    <property type="component" value="Chromosome 8"/>
</dbReference>
<dbReference type="AlphaFoldDB" id="A0AA35KRQ9"/>
<evidence type="ECO:0000256" key="11">
    <source>
        <dbReference type="SAM" id="Phobius"/>
    </source>
</evidence>
<evidence type="ECO:0000256" key="6">
    <source>
        <dbReference type="ARBA" id="ARBA00023136"/>
    </source>
</evidence>
<dbReference type="InterPro" id="IPR000276">
    <property type="entry name" value="GPCR_Rhodpsn"/>
</dbReference>
<dbReference type="PANTHER" id="PTHR24249">
    <property type="entry name" value="HISTAMINE RECEPTOR-RELATED G-PROTEIN COUPLED RECEPTOR"/>
    <property type="match status" value="1"/>
</dbReference>
<dbReference type="InterPro" id="IPR050569">
    <property type="entry name" value="TAAR"/>
</dbReference>
<dbReference type="CDD" id="cd00637">
    <property type="entry name" value="7tm_classA_rhodopsin-like"/>
    <property type="match status" value="1"/>
</dbReference>
<evidence type="ECO:0000256" key="1">
    <source>
        <dbReference type="ARBA" id="ARBA00004651"/>
    </source>
</evidence>
<accession>A0AA35KRQ9</accession>
<comment type="similarity">
    <text evidence="9">Belongs to the G-protein coupled receptor 1 family.</text>
</comment>
<evidence type="ECO:0000256" key="3">
    <source>
        <dbReference type="ARBA" id="ARBA00022692"/>
    </source>
</evidence>
<feature type="compositionally biased region" description="Basic and acidic residues" evidence="10">
    <location>
        <begin position="72"/>
        <end position="94"/>
    </location>
</feature>
<protein>
    <submittedName>
        <fullName evidence="14">(4) dopamine receptor-like</fullName>
    </submittedName>
</protein>
<feature type="transmembrane region" description="Helical" evidence="11">
    <location>
        <begin position="121"/>
        <end position="143"/>
    </location>
</feature>
<keyword evidence="15" id="KW-1185">Reference proteome</keyword>
<feature type="compositionally biased region" description="Polar residues" evidence="10">
    <location>
        <begin position="98"/>
        <end position="107"/>
    </location>
</feature>
<gene>
    <name evidence="14" type="ORF">PODLI_1B014356</name>
</gene>
<feature type="region of interest" description="Disordered" evidence="10">
    <location>
        <begin position="72"/>
        <end position="107"/>
    </location>
</feature>
<dbReference type="PROSITE" id="PS00237">
    <property type="entry name" value="G_PROTEIN_RECEP_F1_1"/>
    <property type="match status" value="1"/>
</dbReference>
<dbReference type="PROSITE" id="PS50262">
    <property type="entry name" value="G_PROTEIN_RECEP_F1_2"/>
    <property type="match status" value="1"/>
</dbReference>
<feature type="transmembrane region" description="Helical" evidence="11">
    <location>
        <begin position="238"/>
        <end position="258"/>
    </location>
</feature>
<feature type="transmembrane region" description="Helical" evidence="11">
    <location>
        <begin position="288"/>
        <end position="309"/>
    </location>
</feature>
<keyword evidence="12" id="KW-0732">Signal</keyword>
<keyword evidence="7 9" id="KW-0675">Receptor</keyword>
<dbReference type="GO" id="GO:0005886">
    <property type="term" value="C:plasma membrane"/>
    <property type="evidence" value="ECO:0007669"/>
    <property type="project" value="UniProtKB-SubCell"/>
</dbReference>
<dbReference type="Pfam" id="PF00001">
    <property type="entry name" value="7tm_1"/>
    <property type="match status" value="1"/>
</dbReference>
<feature type="chain" id="PRO_5041240811" evidence="12">
    <location>
        <begin position="20"/>
        <end position="453"/>
    </location>
</feature>
<feature type="transmembrane region" description="Helical" evidence="11">
    <location>
        <begin position="196"/>
        <end position="217"/>
    </location>
</feature>
<feature type="signal peptide" evidence="12">
    <location>
        <begin position="1"/>
        <end position="19"/>
    </location>
</feature>
<evidence type="ECO:0000256" key="9">
    <source>
        <dbReference type="RuleBase" id="RU000688"/>
    </source>
</evidence>
<keyword evidence="2" id="KW-1003">Cell membrane</keyword>
<dbReference type="InterPro" id="IPR017452">
    <property type="entry name" value="GPCR_Rhodpsn_7TM"/>
</dbReference>
<keyword evidence="6 11" id="KW-0472">Membrane</keyword>
<dbReference type="EMBL" id="OX395133">
    <property type="protein sequence ID" value="CAI5782386.1"/>
    <property type="molecule type" value="Genomic_DNA"/>
</dbReference>